<dbReference type="AlphaFoldDB" id="A0A1K1NQR8"/>
<evidence type="ECO:0000313" key="4">
    <source>
        <dbReference type="Proteomes" id="UP000182248"/>
    </source>
</evidence>
<feature type="domain" description="Bacteriophage CI repressor N-terminal" evidence="2">
    <location>
        <begin position="7"/>
        <end position="66"/>
    </location>
</feature>
<evidence type="ECO:0000256" key="1">
    <source>
        <dbReference type="SAM" id="Coils"/>
    </source>
</evidence>
<dbReference type="GO" id="GO:0045892">
    <property type="term" value="P:negative regulation of DNA-templated transcription"/>
    <property type="evidence" value="ECO:0007669"/>
    <property type="project" value="InterPro"/>
</dbReference>
<reference evidence="3 4" key="1">
    <citation type="submission" date="2016-11" db="EMBL/GenBank/DDBJ databases">
        <authorList>
            <person name="Jaros S."/>
            <person name="Januszkiewicz K."/>
            <person name="Wedrychowicz H."/>
        </authorList>
    </citation>
    <scope>NUCLEOTIDE SEQUENCE [LARGE SCALE GENOMIC DNA]</scope>
    <source>
        <strain evidence="3 4">CGMCC 1.12145</strain>
    </source>
</reference>
<dbReference type="GO" id="GO:0003677">
    <property type="term" value="F:DNA binding"/>
    <property type="evidence" value="ECO:0007669"/>
    <property type="project" value="InterPro"/>
</dbReference>
<keyword evidence="1" id="KW-0175">Coiled coil</keyword>
<dbReference type="Gene3D" id="1.10.260.40">
    <property type="entry name" value="lambda repressor-like DNA-binding domains"/>
    <property type="match status" value="1"/>
</dbReference>
<gene>
    <name evidence="3" type="ORF">SAMN02927921_01392</name>
</gene>
<protein>
    <submittedName>
        <fullName evidence="3">Bacteriophage CI repressor helix-turn-helix domain-containing protein</fullName>
    </submittedName>
</protein>
<sequence length="138" mass="16107">MDRSLMLDQIKYHYQFKRDLDLAEHLGVKPQVLSNWRKRNSFDAELIYTKCDRLNPSWLLTGEGEMLKDELHGAHPVSEEGSAYVLQEKIHAMEGHIEALKEANAALKETNNALRETREIFKKRIEELEKRCLKTGQE</sequence>
<dbReference type="RefSeq" id="WP_217652335.1">
    <property type="nucleotide sequence ID" value="NZ_FPJE01000006.1"/>
</dbReference>
<feature type="coiled-coil region" evidence="1">
    <location>
        <begin position="90"/>
        <end position="131"/>
    </location>
</feature>
<dbReference type="InterPro" id="IPR010744">
    <property type="entry name" value="Phage_CI_N"/>
</dbReference>
<organism evidence="3 4">
    <name type="scientific">Sinomicrobium oceani</name>
    <dbReference type="NCBI Taxonomy" id="1150368"/>
    <lineage>
        <taxon>Bacteria</taxon>
        <taxon>Pseudomonadati</taxon>
        <taxon>Bacteroidota</taxon>
        <taxon>Flavobacteriia</taxon>
        <taxon>Flavobacteriales</taxon>
        <taxon>Flavobacteriaceae</taxon>
        <taxon>Sinomicrobium</taxon>
    </lineage>
</organism>
<proteinExistence type="predicted"/>
<evidence type="ECO:0000313" key="3">
    <source>
        <dbReference type="EMBL" id="SFW37808.1"/>
    </source>
</evidence>
<dbReference type="InterPro" id="IPR010982">
    <property type="entry name" value="Lambda_DNA-bd_dom_sf"/>
</dbReference>
<dbReference type="Proteomes" id="UP000182248">
    <property type="component" value="Unassembled WGS sequence"/>
</dbReference>
<evidence type="ECO:0000259" key="2">
    <source>
        <dbReference type="Pfam" id="PF07022"/>
    </source>
</evidence>
<dbReference type="EMBL" id="FPJE01000006">
    <property type="protein sequence ID" value="SFW37808.1"/>
    <property type="molecule type" value="Genomic_DNA"/>
</dbReference>
<accession>A0A1K1NQR8</accession>
<name>A0A1K1NQR8_9FLAO</name>
<dbReference type="Pfam" id="PF07022">
    <property type="entry name" value="Phage_CI_repr"/>
    <property type="match status" value="1"/>
</dbReference>
<keyword evidence="4" id="KW-1185">Reference proteome</keyword>